<keyword evidence="2" id="KW-1185">Reference proteome</keyword>
<sequence length="526" mass="57328">MAIKVSSRLRCVPRLILTPSILIAHPRLRLAASFFLFGVLNNILYVIILSAALDLVPASTPKGLVAFFNIFPSLTTKLLWPYLSSGTVRYRRRILVCTAASWIGMVVIVTFNATALRLLGIGIASFSSGFGEMTFLQLSTTLPTPSMSRDALGAWASGTGGAGIGGAALWWFLRSLGISTGLGIASFLPFAFPAVFFLLLPRVHRADGHSIIEDEYTTPGTHGSSGHQPIFAVDEDEVSVHEDDHHSRKVAGSSSLGEVVLTTQEKIDLAKPMVLQYMVPLFLVYAFEYIINAGVMPTLAFPPPRIGVWKHVFKSIRDYYPFWSLTYQTFVFISRSSLSLGLRPLPKRLLFLPAVLQGIILTLLSLQASHYIFSSPEARPHRTASDGNTSGSWWSWITSWLHGSTTSTGTDIPDRAISVVFLLICLEGIMGGLGYTMTFFHISHDEHNASPEQYSRIAQVDETTAAGEMLSSKMLARRKAIKEFRMAAAGAADSLGIVLATLIAMPVEVSLCNAQVKAGSNICKEL</sequence>
<proteinExistence type="predicted"/>
<accession>A0ACC2V3P3</accession>
<reference evidence="1" key="1">
    <citation type="submission" date="2023-04" db="EMBL/GenBank/DDBJ databases">
        <title>Draft Genome sequencing of Naganishia species isolated from polar environments using Oxford Nanopore Technology.</title>
        <authorList>
            <person name="Leo P."/>
            <person name="Venkateswaran K."/>
        </authorList>
    </citation>
    <scope>NUCLEOTIDE SEQUENCE</scope>
    <source>
        <strain evidence="1">MNA-CCFEE 5262</strain>
    </source>
</reference>
<organism evidence="1 2">
    <name type="scientific">Naganishia adeliensis</name>
    <dbReference type="NCBI Taxonomy" id="92952"/>
    <lineage>
        <taxon>Eukaryota</taxon>
        <taxon>Fungi</taxon>
        <taxon>Dikarya</taxon>
        <taxon>Basidiomycota</taxon>
        <taxon>Agaricomycotina</taxon>
        <taxon>Tremellomycetes</taxon>
        <taxon>Filobasidiales</taxon>
        <taxon>Filobasidiaceae</taxon>
        <taxon>Naganishia</taxon>
    </lineage>
</organism>
<protein>
    <submittedName>
        <fullName evidence="1">Uncharacterized protein</fullName>
    </submittedName>
</protein>
<comment type="caution">
    <text evidence="1">The sequence shown here is derived from an EMBL/GenBank/DDBJ whole genome shotgun (WGS) entry which is preliminary data.</text>
</comment>
<dbReference type="Proteomes" id="UP001230649">
    <property type="component" value="Unassembled WGS sequence"/>
</dbReference>
<name>A0ACC2V3P3_9TREE</name>
<gene>
    <name evidence="1" type="ORF">QFC20_007133</name>
</gene>
<evidence type="ECO:0000313" key="1">
    <source>
        <dbReference type="EMBL" id="KAJ9093451.1"/>
    </source>
</evidence>
<dbReference type="EMBL" id="JASBWS010000155">
    <property type="protein sequence ID" value="KAJ9093451.1"/>
    <property type="molecule type" value="Genomic_DNA"/>
</dbReference>
<evidence type="ECO:0000313" key="2">
    <source>
        <dbReference type="Proteomes" id="UP001230649"/>
    </source>
</evidence>